<gene>
    <name evidence="5" type="ORF">IFJ75_19400</name>
</gene>
<dbReference type="PRINTS" id="PR00778">
    <property type="entry name" value="HTHARSR"/>
</dbReference>
<dbReference type="Pfam" id="PF12840">
    <property type="entry name" value="HTH_20"/>
    <property type="match status" value="1"/>
</dbReference>
<feature type="domain" description="HTH arsR-type" evidence="4">
    <location>
        <begin position="1"/>
        <end position="95"/>
    </location>
</feature>
<dbReference type="Gene3D" id="1.10.10.10">
    <property type="entry name" value="Winged helix-like DNA-binding domain superfamily/Winged helix DNA-binding domain"/>
    <property type="match status" value="1"/>
</dbReference>
<dbReference type="EMBL" id="CP062222">
    <property type="protein sequence ID" value="QTC91329.1"/>
    <property type="molecule type" value="Genomic_DNA"/>
</dbReference>
<dbReference type="GO" id="GO:0003677">
    <property type="term" value="F:DNA binding"/>
    <property type="evidence" value="ECO:0007669"/>
    <property type="project" value="UniProtKB-KW"/>
</dbReference>
<dbReference type="InterPro" id="IPR036388">
    <property type="entry name" value="WH-like_DNA-bd_sf"/>
</dbReference>
<dbReference type="NCBIfam" id="NF033788">
    <property type="entry name" value="HTH_metalloreg"/>
    <property type="match status" value="1"/>
</dbReference>
<evidence type="ECO:0000259" key="4">
    <source>
        <dbReference type="PROSITE" id="PS50987"/>
    </source>
</evidence>
<dbReference type="CDD" id="cd00090">
    <property type="entry name" value="HTH_ARSR"/>
    <property type="match status" value="1"/>
</dbReference>
<dbReference type="PANTHER" id="PTHR43132">
    <property type="entry name" value="ARSENICAL RESISTANCE OPERON REPRESSOR ARSR-RELATED"/>
    <property type="match status" value="1"/>
</dbReference>
<reference evidence="5" key="1">
    <citation type="submission" date="2020-09" db="EMBL/GenBank/DDBJ databases">
        <title>Brevundimonas sp. LVF2 isolated from a puddle in Goettingen, Germany.</title>
        <authorList>
            <person name="Friedrich I."/>
            <person name="Klassen A."/>
            <person name="Hannes N."/>
            <person name="Schneider D."/>
            <person name="Hertel R."/>
            <person name="Daniel R."/>
        </authorList>
    </citation>
    <scope>NUCLEOTIDE SEQUENCE</scope>
    <source>
        <strain evidence="5">LVF2</strain>
    </source>
</reference>
<dbReference type="GO" id="GO:0003700">
    <property type="term" value="F:DNA-binding transcription factor activity"/>
    <property type="evidence" value="ECO:0007669"/>
    <property type="project" value="InterPro"/>
</dbReference>
<accession>A0A975GW42</accession>
<keyword evidence="6" id="KW-1185">Reference proteome</keyword>
<dbReference type="AlphaFoldDB" id="A0A975GW42"/>
<dbReference type="InterPro" id="IPR036390">
    <property type="entry name" value="WH_DNA-bd_sf"/>
</dbReference>
<proteinExistence type="predicted"/>
<dbReference type="Proteomes" id="UP000663918">
    <property type="component" value="Chromosome"/>
</dbReference>
<dbReference type="InterPro" id="IPR051011">
    <property type="entry name" value="Metal_resp_trans_reg"/>
</dbReference>
<evidence type="ECO:0000313" key="5">
    <source>
        <dbReference type="EMBL" id="QTC91329.1"/>
    </source>
</evidence>
<evidence type="ECO:0000256" key="3">
    <source>
        <dbReference type="ARBA" id="ARBA00023163"/>
    </source>
</evidence>
<organism evidence="5 6">
    <name type="scientific">Brevundimonas goettingensis</name>
    <dbReference type="NCBI Taxonomy" id="2774190"/>
    <lineage>
        <taxon>Bacteria</taxon>
        <taxon>Pseudomonadati</taxon>
        <taxon>Pseudomonadota</taxon>
        <taxon>Alphaproteobacteria</taxon>
        <taxon>Caulobacterales</taxon>
        <taxon>Caulobacteraceae</taxon>
        <taxon>Brevundimonas</taxon>
    </lineage>
</organism>
<keyword evidence="1" id="KW-0805">Transcription regulation</keyword>
<dbReference type="PANTHER" id="PTHR43132:SF2">
    <property type="entry name" value="ARSENICAL RESISTANCE OPERON REPRESSOR ARSR-RELATED"/>
    <property type="match status" value="1"/>
</dbReference>
<dbReference type="InterPro" id="IPR011991">
    <property type="entry name" value="ArsR-like_HTH"/>
</dbReference>
<keyword evidence="2" id="KW-0238">DNA-binding</keyword>
<dbReference type="InterPro" id="IPR001845">
    <property type="entry name" value="HTH_ArsR_DNA-bd_dom"/>
</dbReference>
<evidence type="ECO:0000313" key="6">
    <source>
        <dbReference type="Proteomes" id="UP000663918"/>
    </source>
</evidence>
<dbReference type="KEGG" id="bgoe:IFJ75_19400"/>
<dbReference type="SMART" id="SM00418">
    <property type="entry name" value="HTH_ARSR"/>
    <property type="match status" value="1"/>
</dbReference>
<dbReference type="RefSeq" id="WP_207870504.1">
    <property type="nucleotide sequence ID" value="NZ_CP062222.1"/>
</dbReference>
<evidence type="ECO:0000256" key="1">
    <source>
        <dbReference type="ARBA" id="ARBA00023015"/>
    </source>
</evidence>
<evidence type="ECO:0000256" key="2">
    <source>
        <dbReference type="ARBA" id="ARBA00023125"/>
    </source>
</evidence>
<dbReference type="PROSITE" id="PS50987">
    <property type="entry name" value="HTH_ARSR_2"/>
    <property type="match status" value="1"/>
</dbReference>
<name>A0A975GW42_9CAUL</name>
<dbReference type="SUPFAM" id="SSF46785">
    <property type="entry name" value="Winged helix' DNA-binding domain"/>
    <property type="match status" value="1"/>
</dbReference>
<keyword evidence="3" id="KW-0804">Transcription</keyword>
<sequence length="114" mass="12134">MESISAAEMLSALGHPGRLAVFRLLVRAGPEGMAAGEIARTLEVLPNTLSANLSILSQAGLTMSRREGRSILYAARFDRMQSLLGWLVEDCCNGHPEVCTPLAEMARTCCGTAA</sequence>
<protein>
    <submittedName>
        <fullName evidence="5">Helix-turn-helix transcriptional regulator</fullName>
    </submittedName>
</protein>